<reference evidence="2" key="1">
    <citation type="submission" date="2013-04" db="EMBL/GenBank/DDBJ databases">
        <title>The genome sequencing project of 58 acetic acid bacteria.</title>
        <authorList>
            <person name="Okamoto-Kainuma A."/>
            <person name="Ishikawa M."/>
            <person name="Umino S."/>
            <person name="Koizumi Y."/>
            <person name="Shiwa Y."/>
            <person name="Yoshikawa H."/>
            <person name="Matsutani M."/>
            <person name="Matsushita K."/>
        </authorList>
    </citation>
    <scope>NUCLEOTIDE SEQUENCE</scope>
    <source>
        <strain evidence="2">NRIC 0535</strain>
    </source>
</reference>
<evidence type="ECO:0000259" key="1">
    <source>
        <dbReference type="PROSITE" id="PS51819"/>
    </source>
</evidence>
<feature type="domain" description="VOC" evidence="1">
    <location>
        <begin position="198"/>
        <end position="315"/>
    </location>
</feature>
<dbReference type="PROSITE" id="PS51819">
    <property type="entry name" value="VOC"/>
    <property type="match status" value="1"/>
</dbReference>
<dbReference type="PANTHER" id="PTHR33993">
    <property type="entry name" value="GLYOXALASE-RELATED"/>
    <property type="match status" value="1"/>
</dbReference>
<accession>A0ABQ0Q3I7</accession>
<proteinExistence type="predicted"/>
<dbReference type="InterPro" id="IPR029068">
    <property type="entry name" value="Glyas_Bleomycin-R_OHBP_Dase"/>
</dbReference>
<dbReference type="Gene3D" id="3.10.180.10">
    <property type="entry name" value="2,3-Dihydroxybiphenyl 1,2-Dioxygenase, domain 1"/>
    <property type="match status" value="2"/>
</dbReference>
<organism evidence="2 3">
    <name type="scientific">Asaia krungthepensis NRIC 0535</name>
    <dbReference type="NCBI Taxonomy" id="1307925"/>
    <lineage>
        <taxon>Bacteria</taxon>
        <taxon>Pseudomonadati</taxon>
        <taxon>Pseudomonadota</taxon>
        <taxon>Alphaproteobacteria</taxon>
        <taxon>Acetobacterales</taxon>
        <taxon>Acetobacteraceae</taxon>
        <taxon>Asaia</taxon>
    </lineage>
</organism>
<sequence>MSLLALVATAQAQPTLAPLPPSPEAPDYMTVPVPGVVPSGPTLPLAPTSQFDPVSTPATQRLLPGKIVFSMLVTPDLSRAETFYGSLFGWSFRPVTGGRHPRTEIMLAGQPIGTIVAHRLDNPKQDVPFWLPFISTSDTATVARITRRYGGRVLSGPRQWNGLGQVVIIADPQQGIYGALSARTGDPADMPGTPALNRFSWATLLSPSPATAAGYYQMLYNYKVAAAPEADSGSHYILSSQGQERASVNTLPADVMPRDRARWVQFVQVRNSATMATRAVSLGGQMIVPTHVDRDGALISVIADPAGAVFGLIEPQEDRLEMGPAQ</sequence>
<protein>
    <submittedName>
        <fullName evidence="2">Glyoxalase</fullName>
    </submittedName>
</protein>
<keyword evidence="3" id="KW-1185">Reference proteome</keyword>
<name>A0ABQ0Q3I7_9PROT</name>
<dbReference type="EMBL" id="BAPV01000014">
    <property type="protein sequence ID" value="GBQ89648.1"/>
    <property type="molecule type" value="Genomic_DNA"/>
</dbReference>
<dbReference type="Proteomes" id="UP001062776">
    <property type="component" value="Unassembled WGS sequence"/>
</dbReference>
<dbReference type="InterPro" id="IPR037523">
    <property type="entry name" value="VOC_core"/>
</dbReference>
<dbReference type="RefSeq" id="WP_264815724.1">
    <property type="nucleotide sequence ID" value="NZ_BAPV01000014.1"/>
</dbReference>
<dbReference type="PANTHER" id="PTHR33993:SF14">
    <property type="entry name" value="GB|AAF24581.1"/>
    <property type="match status" value="1"/>
</dbReference>
<dbReference type="SUPFAM" id="SSF54593">
    <property type="entry name" value="Glyoxalase/Bleomycin resistance protein/Dihydroxybiphenyl dioxygenase"/>
    <property type="match status" value="2"/>
</dbReference>
<comment type="caution">
    <text evidence="2">The sequence shown here is derived from an EMBL/GenBank/DDBJ whole genome shotgun (WGS) entry which is preliminary data.</text>
</comment>
<evidence type="ECO:0000313" key="3">
    <source>
        <dbReference type="Proteomes" id="UP001062776"/>
    </source>
</evidence>
<gene>
    <name evidence="2" type="ORF">AA0535_1849</name>
</gene>
<evidence type="ECO:0000313" key="2">
    <source>
        <dbReference type="EMBL" id="GBQ89648.1"/>
    </source>
</evidence>
<dbReference type="InterPro" id="IPR052164">
    <property type="entry name" value="Anthracycline_SecMetBiosynth"/>
</dbReference>